<dbReference type="InterPro" id="IPR041757">
    <property type="entry name" value="CysN_GTP-bd"/>
</dbReference>
<evidence type="ECO:0000259" key="7">
    <source>
        <dbReference type="PROSITE" id="PS51722"/>
    </source>
</evidence>
<comment type="caution">
    <text evidence="8">The sequence shown here is derived from an EMBL/GenBank/DDBJ whole genome shotgun (WGS) entry which is preliminary data.</text>
</comment>
<evidence type="ECO:0000256" key="5">
    <source>
        <dbReference type="ARBA" id="ARBA00022840"/>
    </source>
</evidence>
<gene>
    <name evidence="8" type="ORF">ACFP56_20760</name>
</gene>
<keyword evidence="3 8" id="KW-0548">Nucleotidyltransferase</keyword>
<dbReference type="Gene3D" id="2.40.30.10">
    <property type="entry name" value="Translation factors"/>
    <property type="match status" value="2"/>
</dbReference>
<dbReference type="InterPro" id="IPR011779">
    <property type="entry name" value="SO4_adenylTrfase_lsu"/>
</dbReference>
<sequence length="534" mass="58794">MSHTESSLLKFITCGSVDDGKSTLIGHILYDSKMLYADQEQALMLDSQVGSRNGAIDYSLLLDGLMAEREQGITIDVAYRYFNTERRSFIVADTPGHEEYTRNMAVGAAFADLAVILMDATQGVLVQTRRHARICALMGIKHFIFAVNKIDLAGYDEQRFLNICNDIEQLRTELGLENAVIIPVSATEGDNVTQRSANMKWYDGPTLLEHLETVDISADVVERGFYMPVQRVSRPDHSFRGFQGQIEAGQISVGDTVSILPSGESAIVKSLHIGDVSADVAITGQPVTIQLDREVDVSRGCVLTNDANLQTATTFSATLLWMDEQQLVPGKEYWIKVGTKLLPALVTELRHKVDVNNGSLQPATTAYKNELVGCEIVVSEPLVVDEFKLHKTMGGLILIDRVSHATAACGVIESVGAQNKDGVVLQDGHTKLQVNLFDSFWFDPNVNMVLREKHPAITFNKGDVLPLQGDQCRYPANFDVQYEAGYANIRDGIFTGFGDRDSQLPLLDINGLEVGDNTVADFGRYRSILVSAKR</sequence>
<dbReference type="SUPFAM" id="SSF50447">
    <property type="entry name" value="Translation proteins"/>
    <property type="match status" value="1"/>
</dbReference>
<evidence type="ECO:0000256" key="6">
    <source>
        <dbReference type="ARBA" id="ARBA00023134"/>
    </source>
</evidence>
<dbReference type="SUPFAM" id="SSF52540">
    <property type="entry name" value="P-loop containing nucleoside triphosphate hydrolases"/>
    <property type="match status" value="1"/>
</dbReference>
<proteinExistence type="predicted"/>
<dbReference type="InterPro" id="IPR044139">
    <property type="entry name" value="CysN_NoDQ_III"/>
</dbReference>
<evidence type="ECO:0000256" key="2">
    <source>
        <dbReference type="ARBA" id="ARBA00022679"/>
    </source>
</evidence>
<evidence type="ECO:0000313" key="8">
    <source>
        <dbReference type="EMBL" id="MFC6335070.1"/>
    </source>
</evidence>
<keyword evidence="5" id="KW-0067">ATP-binding</keyword>
<dbReference type="EC" id="2.7.7.4" evidence="1"/>
<dbReference type="GO" id="GO:0016779">
    <property type="term" value="F:nucleotidyltransferase activity"/>
    <property type="evidence" value="ECO:0007669"/>
    <property type="project" value="UniProtKB-KW"/>
</dbReference>
<reference evidence="9" key="1">
    <citation type="journal article" date="2019" name="Int. J. Syst. Evol. Microbiol.">
        <title>The Global Catalogue of Microorganisms (GCM) 10K type strain sequencing project: providing services to taxonomists for standard genome sequencing and annotation.</title>
        <authorList>
            <consortium name="The Broad Institute Genomics Platform"/>
            <consortium name="The Broad Institute Genome Sequencing Center for Infectious Disease"/>
            <person name="Wu L."/>
            <person name="Ma J."/>
        </authorList>
    </citation>
    <scope>NUCLEOTIDE SEQUENCE [LARGE SCALE GENOMIC DNA]</scope>
    <source>
        <strain evidence="9">PCU 280</strain>
    </source>
</reference>
<dbReference type="InterPro" id="IPR054696">
    <property type="entry name" value="GTP-eEF1A_C"/>
</dbReference>
<keyword evidence="9" id="KW-1185">Reference proteome</keyword>
<dbReference type="InterPro" id="IPR027417">
    <property type="entry name" value="P-loop_NTPase"/>
</dbReference>
<keyword evidence="2" id="KW-0808">Transferase</keyword>
<accession>A0ABW1V8V0</accession>
<dbReference type="CDD" id="cd04166">
    <property type="entry name" value="CysN_ATPS"/>
    <property type="match status" value="1"/>
</dbReference>
<dbReference type="PROSITE" id="PS00301">
    <property type="entry name" value="G_TR_1"/>
    <property type="match status" value="1"/>
</dbReference>
<dbReference type="Proteomes" id="UP001596233">
    <property type="component" value="Unassembled WGS sequence"/>
</dbReference>
<dbReference type="Gene3D" id="3.40.50.300">
    <property type="entry name" value="P-loop containing nucleotide triphosphate hydrolases"/>
    <property type="match status" value="1"/>
</dbReference>
<dbReference type="Pfam" id="PF22594">
    <property type="entry name" value="GTP-eEF1A_C"/>
    <property type="match status" value="1"/>
</dbReference>
<protein>
    <recommendedName>
        <fullName evidence="1">sulfate adenylyltransferase</fullName>
        <ecNumber evidence="1">2.7.7.4</ecNumber>
    </recommendedName>
</protein>
<dbReference type="CDD" id="cd04095">
    <property type="entry name" value="CysN_NoDQ_III"/>
    <property type="match status" value="1"/>
</dbReference>
<evidence type="ECO:0000256" key="1">
    <source>
        <dbReference type="ARBA" id="ARBA00012391"/>
    </source>
</evidence>
<keyword evidence="4" id="KW-0547">Nucleotide-binding</keyword>
<dbReference type="InterPro" id="IPR031157">
    <property type="entry name" value="G_TR_CS"/>
</dbReference>
<dbReference type="InterPro" id="IPR050100">
    <property type="entry name" value="TRAFAC_GTPase_members"/>
</dbReference>
<evidence type="ECO:0000256" key="4">
    <source>
        <dbReference type="ARBA" id="ARBA00022741"/>
    </source>
</evidence>
<name>A0ABW1V8V0_9BACL</name>
<dbReference type="InterPro" id="IPR009001">
    <property type="entry name" value="Transl_elong_EF1A/Init_IF2_C"/>
</dbReference>
<dbReference type="RefSeq" id="WP_379238239.1">
    <property type="nucleotide sequence ID" value="NZ_JBHSTE010000009.1"/>
</dbReference>
<dbReference type="NCBIfam" id="TIGR02034">
    <property type="entry name" value="CysN"/>
    <property type="match status" value="1"/>
</dbReference>
<evidence type="ECO:0000313" key="9">
    <source>
        <dbReference type="Proteomes" id="UP001596233"/>
    </source>
</evidence>
<dbReference type="InterPro" id="IPR000795">
    <property type="entry name" value="T_Tr_GTP-bd_dom"/>
</dbReference>
<dbReference type="InterPro" id="IPR009000">
    <property type="entry name" value="Transl_B-barrel_sf"/>
</dbReference>
<dbReference type="EMBL" id="JBHSTE010000009">
    <property type="protein sequence ID" value="MFC6335070.1"/>
    <property type="molecule type" value="Genomic_DNA"/>
</dbReference>
<dbReference type="InterPro" id="IPR044138">
    <property type="entry name" value="CysN_II"/>
</dbReference>
<keyword evidence="6" id="KW-0342">GTP-binding</keyword>
<dbReference type="SUPFAM" id="SSF50465">
    <property type="entry name" value="EF-Tu/eEF-1alpha/eIF2-gamma C-terminal domain"/>
    <property type="match status" value="1"/>
</dbReference>
<organism evidence="8 9">
    <name type="scientific">Paenibacillus septentrionalis</name>
    <dbReference type="NCBI Taxonomy" id="429342"/>
    <lineage>
        <taxon>Bacteria</taxon>
        <taxon>Bacillati</taxon>
        <taxon>Bacillota</taxon>
        <taxon>Bacilli</taxon>
        <taxon>Bacillales</taxon>
        <taxon>Paenibacillaceae</taxon>
        <taxon>Paenibacillus</taxon>
    </lineage>
</organism>
<feature type="domain" description="Tr-type G" evidence="7">
    <location>
        <begin position="6"/>
        <end position="219"/>
    </location>
</feature>
<dbReference type="PANTHER" id="PTHR23115">
    <property type="entry name" value="TRANSLATION FACTOR"/>
    <property type="match status" value="1"/>
</dbReference>
<dbReference type="PRINTS" id="PR00315">
    <property type="entry name" value="ELONGATNFCT"/>
</dbReference>
<dbReference type="Pfam" id="PF00009">
    <property type="entry name" value="GTP_EFTU"/>
    <property type="match status" value="1"/>
</dbReference>
<dbReference type="PROSITE" id="PS51722">
    <property type="entry name" value="G_TR_2"/>
    <property type="match status" value="1"/>
</dbReference>
<dbReference type="CDD" id="cd03695">
    <property type="entry name" value="CysN_NodQ_II"/>
    <property type="match status" value="1"/>
</dbReference>
<evidence type="ECO:0000256" key="3">
    <source>
        <dbReference type="ARBA" id="ARBA00022695"/>
    </source>
</evidence>